<dbReference type="OrthoDB" id="5450120at2"/>
<keyword evidence="9" id="KW-1185">Reference proteome</keyword>
<dbReference type="PANTHER" id="PTHR37549">
    <property type="entry name" value="LIPOPROTEIN LPRI"/>
    <property type="match status" value="1"/>
</dbReference>
<accession>A0A643F3X0</accession>
<dbReference type="RefSeq" id="WP_151125997.1">
    <property type="nucleotide sequence ID" value="NZ_CP088081.1"/>
</dbReference>
<evidence type="ECO:0000313" key="8">
    <source>
        <dbReference type="EMBL" id="KAB0572830.1"/>
    </source>
</evidence>
<dbReference type="InterPro" id="IPR018660">
    <property type="entry name" value="MliC"/>
</dbReference>
<reference evidence="8 9" key="1">
    <citation type="submission" date="2019-09" db="EMBL/GenBank/DDBJ databases">
        <title>Draft genome sequences of 48 bacterial type strains from the CCUG.</title>
        <authorList>
            <person name="Tunovic T."/>
            <person name="Pineiro-Iglesias B."/>
            <person name="Unosson C."/>
            <person name="Inganas E."/>
            <person name="Ohlen M."/>
            <person name="Cardew S."/>
            <person name="Jensie-Markopoulos S."/>
            <person name="Salva-Serra F."/>
            <person name="Jaen-Luchoro D."/>
            <person name="Karlsson R."/>
            <person name="Svensson-Stadler L."/>
            <person name="Chun J."/>
            <person name="Moore E."/>
        </authorList>
    </citation>
    <scope>NUCLEOTIDE SEQUENCE [LARGE SCALE GENOMIC DNA]</scope>
    <source>
        <strain evidence="8 9">CCUG 30977</strain>
    </source>
</reference>
<dbReference type="Pfam" id="PF07007">
    <property type="entry name" value="LprI"/>
    <property type="match status" value="1"/>
</dbReference>
<proteinExistence type="predicted"/>
<dbReference type="AlphaFoldDB" id="A0A643F3X0"/>
<dbReference type="InterPro" id="IPR009739">
    <property type="entry name" value="LprI-like_N"/>
</dbReference>
<gene>
    <name evidence="8" type="ORF">F7Q92_20890</name>
</gene>
<evidence type="ECO:0000256" key="1">
    <source>
        <dbReference type="ARBA" id="ARBA00022729"/>
    </source>
</evidence>
<keyword evidence="3" id="KW-0564">Palmitate</keyword>
<dbReference type="SUPFAM" id="SSF141488">
    <property type="entry name" value="YdhA-like"/>
    <property type="match status" value="1"/>
</dbReference>
<dbReference type="Gene3D" id="2.40.128.200">
    <property type="match status" value="1"/>
</dbReference>
<dbReference type="EMBL" id="VZPB01000097">
    <property type="protein sequence ID" value="KAB0572830.1"/>
    <property type="molecule type" value="Genomic_DNA"/>
</dbReference>
<protein>
    <submittedName>
        <fullName evidence="8">DUF1311 domain-containing protein</fullName>
    </submittedName>
</protein>
<dbReference type="InterPro" id="IPR036328">
    <property type="entry name" value="MliC_sf"/>
</dbReference>
<evidence type="ECO:0000259" key="6">
    <source>
        <dbReference type="Pfam" id="PF07007"/>
    </source>
</evidence>
<feature type="chain" id="PRO_5025063394" evidence="5">
    <location>
        <begin position="34"/>
        <end position="214"/>
    </location>
</feature>
<evidence type="ECO:0000313" key="9">
    <source>
        <dbReference type="Proteomes" id="UP000430120"/>
    </source>
</evidence>
<dbReference type="Pfam" id="PF09864">
    <property type="entry name" value="MliC"/>
    <property type="match status" value="1"/>
</dbReference>
<evidence type="ECO:0000259" key="7">
    <source>
        <dbReference type="Pfam" id="PF09864"/>
    </source>
</evidence>
<dbReference type="PANTHER" id="PTHR37549:SF1">
    <property type="entry name" value="LIPOPROTEIN LPRI"/>
    <property type="match status" value="1"/>
</dbReference>
<dbReference type="InterPro" id="IPR052755">
    <property type="entry name" value="Lysozyme_Inhibitor_LprI"/>
</dbReference>
<comment type="caution">
    <text evidence="8">The sequence shown here is derived from an EMBL/GenBank/DDBJ whole genome shotgun (WGS) entry which is preliminary data.</text>
</comment>
<evidence type="ECO:0000256" key="2">
    <source>
        <dbReference type="ARBA" id="ARBA00023136"/>
    </source>
</evidence>
<feature type="signal peptide" evidence="5">
    <location>
        <begin position="1"/>
        <end position="33"/>
    </location>
</feature>
<dbReference type="GO" id="GO:0005576">
    <property type="term" value="C:extracellular region"/>
    <property type="evidence" value="ECO:0007669"/>
    <property type="project" value="TreeGrafter"/>
</dbReference>
<sequence>MRTEPQPSRPIALATRAALVATGLLALGRAVEAAPGPSFDCRARDLASAARLVCQDPALAALDRQLTQVYAQARAKATNEHPPVLKASQRGWVKGRDDCWKAPDLRACVEASYRQRISELQARYRLVPMRGPFFWACNGQQANELVVTFFATEPATLIAERGDQSVLMTQVPAASGTHYEGPNESFWEHQGEATVRWGFGAPEMRCTPAAITRP</sequence>
<dbReference type="Proteomes" id="UP000430120">
    <property type="component" value="Unassembled WGS sequence"/>
</dbReference>
<keyword evidence="4" id="KW-0449">Lipoprotein</keyword>
<feature type="domain" description="C-type lysozyme inhibitor" evidence="7">
    <location>
        <begin position="135"/>
        <end position="203"/>
    </location>
</feature>
<evidence type="ECO:0000256" key="3">
    <source>
        <dbReference type="ARBA" id="ARBA00023139"/>
    </source>
</evidence>
<organism evidence="8 9">
    <name type="scientific">Ideonella dechloratans</name>
    <dbReference type="NCBI Taxonomy" id="36863"/>
    <lineage>
        <taxon>Bacteria</taxon>
        <taxon>Pseudomonadati</taxon>
        <taxon>Pseudomonadota</taxon>
        <taxon>Betaproteobacteria</taxon>
        <taxon>Burkholderiales</taxon>
        <taxon>Sphaerotilaceae</taxon>
        <taxon>Ideonella</taxon>
    </lineage>
</organism>
<evidence type="ECO:0000256" key="4">
    <source>
        <dbReference type="ARBA" id="ARBA00023288"/>
    </source>
</evidence>
<feature type="domain" description="Lysozyme inhibitor LprI-like N-terminal" evidence="6">
    <location>
        <begin position="49"/>
        <end position="120"/>
    </location>
</feature>
<keyword evidence="1 5" id="KW-0732">Signal</keyword>
<name>A0A643F3X0_IDEDE</name>
<evidence type="ECO:0000256" key="5">
    <source>
        <dbReference type="SAM" id="SignalP"/>
    </source>
</evidence>
<keyword evidence="2" id="KW-0472">Membrane</keyword>